<keyword evidence="3" id="KW-1185">Reference proteome</keyword>
<sequence>MTEDWAAVAKAINERVHELGMKQRVLAERSAVSQAIIRELQYNTVERRRSNRTLEALSVALGWHPQHLTAVLRGRKPPVPGDPLYIGTDPVADRLSAIEDRLDEITGRLDEMNINLASMINRSDANRER</sequence>
<dbReference type="GO" id="GO:0003677">
    <property type="term" value="F:DNA binding"/>
    <property type="evidence" value="ECO:0007669"/>
    <property type="project" value="InterPro"/>
</dbReference>
<comment type="caution">
    <text evidence="2">The sequence shown here is derived from an EMBL/GenBank/DDBJ whole genome shotgun (WGS) entry which is preliminary data.</text>
</comment>
<keyword evidence="1" id="KW-0175">Coiled coil</keyword>
<evidence type="ECO:0000256" key="1">
    <source>
        <dbReference type="SAM" id="Coils"/>
    </source>
</evidence>
<evidence type="ECO:0000313" key="3">
    <source>
        <dbReference type="Proteomes" id="UP000295680"/>
    </source>
</evidence>
<evidence type="ECO:0000313" key="2">
    <source>
        <dbReference type="EMBL" id="TCO53013.1"/>
    </source>
</evidence>
<dbReference type="RefSeq" id="WP_132124007.1">
    <property type="nucleotide sequence ID" value="NZ_SLWS01000011.1"/>
</dbReference>
<dbReference type="Proteomes" id="UP000295680">
    <property type="component" value="Unassembled WGS sequence"/>
</dbReference>
<dbReference type="OrthoDB" id="5186342at2"/>
<organism evidence="2 3">
    <name type="scientific">Actinocrispum wychmicini</name>
    <dbReference type="NCBI Taxonomy" id="1213861"/>
    <lineage>
        <taxon>Bacteria</taxon>
        <taxon>Bacillati</taxon>
        <taxon>Actinomycetota</taxon>
        <taxon>Actinomycetes</taxon>
        <taxon>Pseudonocardiales</taxon>
        <taxon>Pseudonocardiaceae</taxon>
        <taxon>Actinocrispum</taxon>
    </lineage>
</organism>
<evidence type="ECO:0008006" key="4">
    <source>
        <dbReference type="Google" id="ProtNLM"/>
    </source>
</evidence>
<gene>
    <name evidence="2" type="ORF">EV192_111207</name>
</gene>
<dbReference type="AlphaFoldDB" id="A0A4R2J3G7"/>
<accession>A0A4R2J3G7</accession>
<reference evidence="2 3" key="1">
    <citation type="submission" date="2019-03" db="EMBL/GenBank/DDBJ databases">
        <title>Genomic Encyclopedia of Type Strains, Phase IV (KMG-IV): sequencing the most valuable type-strain genomes for metagenomic binning, comparative biology and taxonomic classification.</title>
        <authorList>
            <person name="Goeker M."/>
        </authorList>
    </citation>
    <scope>NUCLEOTIDE SEQUENCE [LARGE SCALE GENOMIC DNA]</scope>
    <source>
        <strain evidence="2 3">DSM 45934</strain>
    </source>
</reference>
<feature type="coiled-coil region" evidence="1">
    <location>
        <begin position="95"/>
        <end position="122"/>
    </location>
</feature>
<dbReference type="InterPro" id="IPR010982">
    <property type="entry name" value="Lambda_DNA-bd_dom_sf"/>
</dbReference>
<name>A0A4R2J3G7_9PSEU</name>
<proteinExistence type="predicted"/>
<dbReference type="EMBL" id="SLWS01000011">
    <property type="protein sequence ID" value="TCO53013.1"/>
    <property type="molecule type" value="Genomic_DNA"/>
</dbReference>
<protein>
    <recommendedName>
        <fullName evidence="4">XRE family transcriptional regulator</fullName>
    </recommendedName>
</protein>
<dbReference type="Gene3D" id="1.10.260.40">
    <property type="entry name" value="lambda repressor-like DNA-binding domains"/>
    <property type="match status" value="1"/>
</dbReference>
<dbReference type="SUPFAM" id="SSF47413">
    <property type="entry name" value="lambda repressor-like DNA-binding domains"/>
    <property type="match status" value="1"/>
</dbReference>